<dbReference type="Pfam" id="PF17220">
    <property type="entry name" value="DUF5137"/>
    <property type="match status" value="1"/>
</dbReference>
<dbReference type="Proteomes" id="UP000187013">
    <property type="component" value="Unassembled WGS sequence"/>
</dbReference>
<accession>A0A1Q3ACR1</accession>
<evidence type="ECO:0000313" key="3">
    <source>
        <dbReference type="EMBL" id="GAV53576.1"/>
    </source>
</evidence>
<keyword evidence="2" id="KW-0812">Transmembrane</keyword>
<feature type="compositionally biased region" description="Basic and acidic residues" evidence="1">
    <location>
        <begin position="118"/>
        <end position="130"/>
    </location>
</feature>
<dbReference type="AlphaFoldDB" id="A0A1Q3ACR1"/>
<evidence type="ECO:0000313" key="4">
    <source>
        <dbReference type="Proteomes" id="UP000187013"/>
    </source>
</evidence>
<evidence type="ECO:0000256" key="2">
    <source>
        <dbReference type="SAM" id="Phobius"/>
    </source>
</evidence>
<dbReference type="EMBL" id="BDGX01000037">
    <property type="protein sequence ID" value="GAV53576.1"/>
    <property type="molecule type" value="Genomic_DNA"/>
</dbReference>
<feature type="compositionally biased region" description="Polar residues" evidence="1">
    <location>
        <begin position="90"/>
        <end position="108"/>
    </location>
</feature>
<evidence type="ECO:0000256" key="1">
    <source>
        <dbReference type="SAM" id="MobiDB-lite"/>
    </source>
</evidence>
<gene>
    <name evidence="3" type="ORF">ZYGR_0AK00780</name>
</gene>
<dbReference type="InterPro" id="IPR033775">
    <property type="entry name" value="DUF5137"/>
</dbReference>
<feature type="region of interest" description="Disordered" evidence="1">
    <location>
        <begin position="90"/>
        <end position="148"/>
    </location>
</feature>
<name>A0A1Q3ACR1_ZYGRO</name>
<reference evidence="3 4" key="1">
    <citation type="submission" date="2016-08" db="EMBL/GenBank/DDBJ databases">
        <title>Draft genome sequence of allopolyploid Zygosaccharomyces rouxii.</title>
        <authorList>
            <person name="Watanabe J."/>
            <person name="Uehara K."/>
            <person name="Mogi Y."/>
            <person name="Tsukioka Y."/>
        </authorList>
    </citation>
    <scope>NUCLEOTIDE SEQUENCE [LARGE SCALE GENOMIC DNA]</scope>
    <source>
        <strain evidence="3 4">NBRC 110957</strain>
    </source>
</reference>
<feature type="transmembrane region" description="Helical" evidence="2">
    <location>
        <begin position="20"/>
        <end position="37"/>
    </location>
</feature>
<protein>
    <submittedName>
        <fullName evidence="3">Uncharacterized protein</fullName>
    </submittedName>
</protein>
<keyword evidence="2" id="KW-1133">Transmembrane helix</keyword>
<organism evidence="3 4">
    <name type="scientific">Zygosaccharomyces rouxii</name>
    <dbReference type="NCBI Taxonomy" id="4956"/>
    <lineage>
        <taxon>Eukaryota</taxon>
        <taxon>Fungi</taxon>
        <taxon>Dikarya</taxon>
        <taxon>Ascomycota</taxon>
        <taxon>Saccharomycotina</taxon>
        <taxon>Saccharomycetes</taxon>
        <taxon>Saccharomycetales</taxon>
        <taxon>Saccharomycetaceae</taxon>
        <taxon>Zygosaccharomyces</taxon>
    </lineage>
</organism>
<sequence>MTLTFAGQDKVAVTSTLSSSFLFLYVPLVLVPLTVFASRSIKLFDPKTSTQTSSCYFPAQPRTHISPLKLAMDYELDDYEVWLLENSNSQSQDSTDAHWQQEIYQRSLPSEPLPDLKPLQEHTESTKRNFDYSTTSSSTKRPRSSDCS</sequence>
<proteinExistence type="predicted"/>
<keyword evidence="2" id="KW-0472">Membrane</keyword>
<comment type="caution">
    <text evidence="3">The sequence shown here is derived from an EMBL/GenBank/DDBJ whole genome shotgun (WGS) entry which is preliminary data.</text>
</comment>